<evidence type="ECO:0008006" key="2">
    <source>
        <dbReference type="Google" id="ProtNLM"/>
    </source>
</evidence>
<organism evidence="1">
    <name type="scientific">termite gut metagenome</name>
    <dbReference type="NCBI Taxonomy" id="433724"/>
    <lineage>
        <taxon>unclassified sequences</taxon>
        <taxon>metagenomes</taxon>
        <taxon>organismal metagenomes</taxon>
    </lineage>
</organism>
<reference evidence="1" key="1">
    <citation type="submission" date="2019-03" db="EMBL/GenBank/DDBJ databases">
        <title>Single cell metagenomics reveals metabolic interactions within the superorganism composed of flagellate Streblomastix strix and complex community of Bacteroidetes bacteria on its surface.</title>
        <authorList>
            <person name="Treitli S.C."/>
            <person name="Kolisko M."/>
            <person name="Husnik F."/>
            <person name="Keeling P."/>
            <person name="Hampl V."/>
        </authorList>
    </citation>
    <scope>NUCLEOTIDE SEQUENCE</scope>
    <source>
        <strain evidence="1">STM</strain>
    </source>
</reference>
<gene>
    <name evidence="1" type="ORF">EZS27_038488</name>
</gene>
<name>A0A5J4PNR3_9ZZZZ</name>
<comment type="caution">
    <text evidence="1">The sequence shown here is derived from an EMBL/GenBank/DDBJ whole genome shotgun (WGS) entry which is preliminary data.</text>
</comment>
<evidence type="ECO:0000313" key="1">
    <source>
        <dbReference type="EMBL" id="KAA6310159.1"/>
    </source>
</evidence>
<accession>A0A5J4PNR3</accession>
<dbReference type="AlphaFoldDB" id="A0A5J4PNR3"/>
<sequence length="59" mass="6546">MNVANCKVYVNAQNVYTFTNYSGLDPEIGSYNQRAGLSNADMGRYPSPRVFTFGANITF</sequence>
<dbReference type="EMBL" id="SNRY01007566">
    <property type="protein sequence ID" value="KAA6310159.1"/>
    <property type="molecule type" value="Genomic_DNA"/>
</dbReference>
<proteinExistence type="predicted"/>
<protein>
    <recommendedName>
        <fullName evidence="2">TonB-dependent receptor SusC</fullName>
    </recommendedName>
</protein>